<proteinExistence type="predicted"/>
<reference evidence="1 2" key="1">
    <citation type="journal article" date="2014" name="Int. J. Syst. Evol. Microbiol.">
        <title>Complete genome sequence of Corynebacterium casei LMG S-19264T (=DSM 44701T), isolated from a smear-ripened cheese.</title>
        <authorList>
            <consortium name="US DOE Joint Genome Institute (JGI-PGF)"/>
            <person name="Walter F."/>
            <person name="Albersmeier A."/>
            <person name="Kalinowski J."/>
            <person name="Ruckert C."/>
        </authorList>
    </citation>
    <scope>NUCLEOTIDE SEQUENCE [LARGE SCALE GENOMIC DNA]</scope>
    <source>
        <strain evidence="1 2">CGMCC 1.15295</strain>
    </source>
</reference>
<dbReference type="PANTHER" id="PTHR32305:SF15">
    <property type="entry name" value="PROTEIN RHSA-RELATED"/>
    <property type="match status" value="1"/>
</dbReference>
<name>A0A8J2TUM7_9FLAO</name>
<dbReference type="InterPro" id="IPR031325">
    <property type="entry name" value="RHS_repeat"/>
</dbReference>
<protein>
    <recommendedName>
        <fullName evidence="3">RHS repeat-associated core domain-containing protein</fullName>
    </recommendedName>
</protein>
<evidence type="ECO:0008006" key="3">
    <source>
        <dbReference type="Google" id="ProtNLM"/>
    </source>
</evidence>
<organism evidence="1 2">
    <name type="scientific">Aquaticitalea lipolytica</name>
    <dbReference type="NCBI Taxonomy" id="1247562"/>
    <lineage>
        <taxon>Bacteria</taxon>
        <taxon>Pseudomonadati</taxon>
        <taxon>Bacteroidota</taxon>
        <taxon>Flavobacteriia</taxon>
        <taxon>Flavobacteriales</taxon>
        <taxon>Flavobacteriaceae</taxon>
        <taxon>Aquaticitalea</taxon>
    </lineage>
</organism>
<dbReference type="RefSeq" id="WP_188606991.1">
    <property type="nucleotide sequence ID" value="NZ_BMIC01000011.1"/>
</dbReference>
<dbReference type="InterPro" id="IPR022385">
    <property type="entry name" value="Rhs_assc_core"/>
</dbReference>
<dbReference type="InterPro" id="IPR050708">
    <property type="entry name" value="T6SS_VgrG/RHS"/>
</dbReference>
<evidence type="ECO:0000313" key="1">
    <source>
        <dbReference type="EMBL" id="GFZ94258.1"/>
    </source>
</evidence>
<keyword evidence="2" id="KW-1185">Reference proteome</keyword>
<accession>A0A8J2TUM7</accession>
<comment type="caution">
    <text evidence="1">The sequence shown here is derived from an EMBL/GenBank/DDBJ whole genome shotgun (WGS) entry which is preliminary data.</text>
</comment>
<gene>
    <name evidence="1" type="ORF">GCM10011531_27570</name>
</gene>
<dbReference type="PANTHER" id="PTHR32305">
    <property type="match status" value="1"/>
</dbReference>
<sequence>MCLTYRYGLSFLRIFFIIGPVLFAQELPPSPSDLDKNWVSSVSYDFSGQTIGKSVGYFNDLGKSTQSQSWDILTGKVWASQTLYDYHGRPAFNSLSAPKGLSFGYKNDFILNQSNGIYTTTNFESNPDTPQFVLGTTPNTLGHFYSVNYQDPNYPNQDVTSYPFSRTVYSTLNPGSVKKVLGGNKINGQWMQSYNFSMPAAQELSTVKAFGIASYNDNRITKTISRDVHGVETVVFIDSEGNTLAVARSGNEDNASLETYLMTSKIKEQGFVDIHIPVGCSGLTITNNPTGQALKIYDLVTETQVYTSVSVLPSGFYRLVVNDLNSYEYNPSNPVTLTYNINYYDYSLNKYDRAGRLLSSSQPIGTEVKSTFKYNSLGQLLQTTSPDEGEARFVYRTDGQIRFSRNVKQKAAKEFSYTNYDEMGRPVESGVYYGQDLNPDTYTNFTNTDYYQWFSDTVLNLTDSPDGLNDTYSKEQHFTLYDVPDLGLDYLLSKCNIPSKGYKQTFLYGNVSRTKTENPQTNTTWYSYDVYGRVKWLVQKPDGQCFNTIDYTYDPITGQVIKVDYQRHVPSERFIHQYKYNTAGQLVEVNTSTDDIHFTNNAKYYYTETGALRRTELAEDLQGIDYVYNINGQLKAINSPHVIGFTDPGNDSPSTTGFKEDVFGMIIDYHIDDYNRKESSLSYGLTSTSPNNQFNGNIGSIRWNNAIPSAPTADTYNYSYNKNNWLSGAVYGTSNAEEIVITDINTGQPYNTGKYKPEFTQDANQDYEVSNITYDENGNIVTLKRNGVTDTNGNNAMDEFTYHYKEDKNQLTAVEDTNDNSNPIRFNDLKNQYLGPAVDNYIYNSIGQLEVSLQDEMAYEYNASGLVTKINGFASTSTNDWTSLYENDFSLATDNDVNNWDYEAPNGSSEIPLIRINYINSGIVPVGGEGIECTVVNTRYTSCVSLSMDAALVRGHYRTVPNALHKLDMDVIVQHSQTLGGQVIPAGAIIRVKDANGNVLASQVYNSPNPSLSPDPDMVCGPNPPPRCNDTDCDNFFDEHASFQFTPTTDTIVVEVERDGQWGNIYLDNIHLQVATETKLAFFYNDRGHRIRKESYLSTNAEVTYYVRDVSGSVMAIYTKSGQGQVEQKEIPVYGASRLGVYYTDEKEGGYVYQITDHLGNVRAVVLKDGNNALSLTNRTDYYPFGMPMPNKNIEGDYRYGYQGEFAEKEPELGGGINSFEARLWDSRIGRWLTVDLAGEFFSPYLGMGNNPISVVDPDGRCTVCPDDAKQGDTFNHPEFGEMQYDEFLGWNISGASMLDTVIIGGDSSGGFNPIMFQPIPIGPTGGFTTLAEIKSFFTANSGSTMYGNGSDNQMSRKGSGEIYGTWDFNEMVIPGSPGPSITRWSHTPNFNKAVDLLENFSDGMSAGEHIDYVAIQPLLAPSDKNTIITRTIIVKQYFHDIPTRTTDSIDESRTFTGQEKRVNFQIDSTKKSHKSQYRNRNYFDN</sequence>
<dbReference type="EMBL" id="BMIC01000011">
    <property type="protein sequence ID" value="GFZ94258.1"/>
    <property type="molecule type" value="Genomic_DNA"/>
</dbReference>
<dbReference type="Pfam" id="PF05593">
    <property type="entry name" value="RHS_repeat"/>
    <property type="match status" value="1"/>
</dbReference>
<dbReference type="NCBIfam" id="TIGR03696">
    <property type="entry name" value="Rhs_assc_core"/>
    <property type="match status" value="1"/>
</dbReference>
<dbReference type="Proteomes" id="UP000598120">
    <property type="component" value="Unassembled WGS sequence"/>
</dbReference>
<dbReference type="Gene3D" id="2.180.10.10">
    <property type="entry name" value="RHS repeat-associated core"/>
    <property type="match status" value="2"/>
</dbReference>
<evidence type="ECO:0000313" key="2">
    <source>
        <dbReference type="Proteomes" id="UP000598120"/>
    </source>
</evidence>